<dbReference type="EMBL" id="JAPTGC010000001">
    <property type="protein sequence ID" value="MCZ0861658.1"/>
    <property type="molecule type" value="Genomic_DNA"/>
</dbReference>
<name>A0ABT4IIT7_9EURY</name>
<gene>
    <name evidence="2" type="ORF">O0S09_00115</name>
</gene>
<dbReference type="Proteomes" id="UP001141336">
    <property type="component" value="Unassembled WGS sequence"/>
</dbReference>
<keyword evidence="2" id="KW-0808">Transferase</keyword>
<protein>
    <submittedName>
        <fullName evidence="2">FkbM family methyltransferase</fullName>
    </submittedName>
</protein>
<dbReference type="PANTHER" id="PTHR34203">
    <property type="entry name" value="METHYLTRANSFERASE, FKBM FAMILY PROTEIN"/>
    <property type="match status" value="1"/>
</dbReference>
<organism evidence="2 3">
    <name type="scientific">Methanocorpusculum vombati</name>
    <dbReference type="NCBI Taxonomy" id="3002864"/>
    <lineage>
        <taxon>Archaea</taxon>
        <taxon>Methanobacteriati</taxon>
        <taxon>Methanobacteriota</taxon>
        <taxon>Stenosarchaea group</taxon>
        <taxon>Methanomicrobia</taxon>
        <taxon>Methanomicrobiales</taxon>
        <taxon>Methanocorpusculaceae</taxon>
        <taxon>Methanocorpusculum</taxon>
    </lineage>
</organism>
<evidence type="ECO:0000313" key="2">
    <source>
        <dbReference type="EMBL" id="MCZ0861658.1"/>
    </source>
</evidence>
<dbReference type="InterPro" id="IPR029063">
    <property type="entry name" value="SAM-dependent_MTases_sf"/>
</dbReference>
<dbReference type="Pfam" id="PF05050">
    <property type="entry name" value="Methyltransf_21"/>
    <property type="match status" value="1"/>
</dbReference>
<dbReference type="Gene3D" id="3.40.50.150">
    <property type="entry name" value="Vaccinia Virus protein VP39"/>
    <property type="match status" value="1"/>
</dbReference>
<keyword evidence="2" id="KW-0489">Methyltransferase</keyword>
<comment type="caution">
    <text evidence="2">The sequence shown here is derived from an EMBL/GenBank/DDBJ whole genome shotgun (WGS) entry which is preliminary data.</text>
</comment>
<keyword evidence="3" id="KW-1185">Reference proteome</keyword>
<dbReference type="InterPro" id="IPR052514">
    <property type="entry name" value="SAM-dependent_MTase"/>
</dbReference>
<dbReference type="GO" id="GO:0032259">
    <property type="term" value="P:methylation"/>
    <property type="evidence" value="ECO:0007669"/>
    <property type="project" value="UniProtKB-KW"/>
</dbReference>
<dbReference type="SUPFAM" id="SSF53335">
    <property type="entry name" value="S-adenosyl-L-methionine-dependent methyltransferases"/>
    <property type="match status" value="1"/>
</dbReference>
<dbReference type="GO" id="GO:0008168">
    <property type="term" value="F:methyltransferase activity"/>
    <property type="evidence" value="ECO:0007669"/>
    <property type="project" value="UniProtKB-KW"/>
</dbReference>
<dbReference type="NCBIfam" id="TIGR01444">
    <property type="entry name" value="fkbM_fam"/>
    <property type="match status" value="1"/>
</dbReference>
<sequence>MTCEYIVGCRNSRAEQSRAEQSRAEQSRAEPIETYYQSLKTSKTENSGIRFGQWCTSAWNKCPFRHSRCATSVLYKLRRIVYGKRDQQVGYGGSYKILEHEKEYKKLYDLLSDEKSRKTLMCILRYRITGDFELLHAESDFIFNQYFDKNIMQFTDSEVFVDCGGFVGDTTEMFISRIRNFSKIYLYEPEKGNYEKASHYLSTWEGEVFDKIVLRNAGVGKERASLKISSGGSGSHISQSGDQEVQITSLDDDINEPVTFIKMDIEGFELDALTGAKNHIIMEKPKLAICVYHKPDDLWQIPEYILQLNPSYKLYLRQYKAGDGNNAWESVLYAV</sequence>
<feature type="domain" description="Methyltransferase FkbM" evidence="1">
    <location>
        <begin position="162"/>
        <end position="295"/>
    </location>
</feature>
<dbReference type="RefSeq" id="WP_268921829.1">
    <property type="nucleotide sequence ID" value="NZ_JAPTGC010000001.1"/>
</dbReference>
<dbReference type="InterPro" id="IPR006342">
    <property type="entry name" value="FkbM_mtfrase"/>
</dbReference>
<accession>A0ABT4IIT7</accession>
<dbReference type="PANTHER" id="PTHR34203:SF15">
    <property type="entry name" value="SLL1173 PROTEIN"/>
    <property type="match status" value="1"/>
</dbReference>
<reference evidence="2" key="1">
    <citation type="submission" date="2022-12" db="EMBL/GenBank/DDBJ databases">
        <title>Isolation and characterisation of novel Methanocorpusculum spp. from native Australian herbivores indicates the genus is ancestrally host-associated.</title>
        <authorList>
            <person name="Volmer J.G."/>
            <person name="Soo R.M."/>
            <person name="Evans P.N."/>
            <person name="Hoedt E.C."/>
            <person name="Astorga Alsina A.L."/>
            <person name="Woodcroft B.J."/>
            <person name="Tyson G.W."/>
            <person name="Hugenholtz P."/>
            <person name="Morrison M."/>
        </authorList>
    </citation>
    <scope>NUCLEOTIDE SEQUENCE</scope>
    <source>
        <strain evidence="2">CW153</strain>
    </source>
</reference>
<proteinExistence type="predicted"/>
<evidence type="ECO:0000313" key="3">
    <source>
        <dbReference type="Proteomes" id="UP001141336"/>
    </source>
</evidence>
<evidence type="ECO:0000259" key="1">
    <source>
        <dbReference type="Pfam" id="PF05050"/>
    </source>
</evidence>